<protein>
    <submittedName>
        <fullName evidence="1">Uncharacterized protein</fullName>
    </submittedName>
</protein>
<accession>S9TJL7</accession>
<dbReference type="AlphaFoldDB" id="S9TJL7"/>
<reference evidence="1 2" key="1">
    <citation type="journal article" date="2013" name="PLoS ONE">
        <title>Predicting the Proteins of Angomonas deanei, Strigomonas culicis and Their Respective Endosymbionts Reveals New Aspects of the Trypanosomatidae Family.</title>
        <authorList>
            <person name="Motta M.C."/>
            <person name="Martins A.C."/>
            <person name="de Souza S.S."/>
            <person name="Catta-Preta C.M."/>
            <person name="Silva R."/>
            <person name="Klein C.C."/>
            <person name="de Almeida L.G."/>
            <person name="de Lima Cunha O."/>
            <person name="Ciapina L.P."/>
            <person name="Brocchi M."/>
            <person name="Colabardini A.C."/>
            <person name="de Araujo Lima B."/>
            <person name="Machado C.R."/>
            <person name="de Almeida Soares C.M."/>
            <person name="Probst C.M."/>
            <person name="de Menezes C.B."/>
            <person name="Thompson C.E."/>
            <person name="Bartholomeu D.C."/>
            <person name="Gradia D.F."/>
            <person name="Pavoni D.P."/>
            <person name="Grisard E.C."/>
            <person name="Fantinatti-Garboggini F."/>
            <person name="Marchini F.K."/>
            <person name="Rodrigues-Luiz G.F."/>
            <person name="Wagner G."/>
            <person name="Goldman G.H."/>
            <person name="Fietto J.L."/>
            <person name="Elias M.C."/>
            <person name="Goldman M.H."/>
            <person name="Sagot M.F."/>
            <person name="Pereira M."/>
            <person name="Stoco P.H."/>
            <person name="de Mendonca-Neto R.P."/>
            <person name="Teixeira S.M."/>
            <person name="Maciel T.E."/>
            <person name="de Oliveira Mendes T.A."/>
            <person name="Urmenyi T.P."/>
            <person name="de Souza W."/>
            <person name="Schenkman S."/>
            <person name="de Vasconcelos A.T."/>
        </authorList>
    </citation>
    <scope>NUCLEOTIDE SEQUENCE [LARGE SCALE GENOMIC DNA]</scope>
</reference>
<comment type="caution">
    <text evidence="1">The sequence shown here is derived from an EMBL/GenBank/DDBJ whole genome shotgun (WGS) entry which is preliminary data.</text>
</comment>
<proteinExistence type="predicted"/>
<dbReference type="Proteomes" id="UP000015354">
    <property type="component" value="Unassembled WGS sequence"/>
</dbReference>
<organism evidence="1 2">
    <name type="scientific">Strigomonas culicis</name>
    <dbReference type="NCBI Taxonomy" id="28005"/>
    <lineage>
        <taxon>Eukaryota</taxon>
        <taxon>Discoba</taxon>
        <taxon>Euglenozoa</taxon>
        <taxon>Kinetoplastea</taxon>
        <taxon>Metakinetoplastina</taxon>
        <taxon>Trypanosomatida</taxon>
        <taxon>Trypanosomatidae</taxon>
        <taxon>Strigomonadinae</taxon>
        <taxon>Strigomonas</taxon>
    </lineage>
</organism>
<evidence type="ECO:0000313" key="1">
    <source>
        <dbReference type="EMBL" id="EPY16548.1"/>
    </source>
</evidence>
<gene>
    <name evidence="1" type="ORF">STCU_11150</name>
</gene>
<sequence>MNSENQLCSSEGLRGGVAVVKCAVDCITQYSISEATHLMTCGHPDLGRVNLFVFFLLLLYQMIFSLQDQQEKKHPNGERTMLPQCKLVMAQFENLLKQWFASNPLEKRRTLCVIQTNSELTSLQAEVIVQTQAFRTLSVFPKHVDDVIQPAGSIQCLGSPQGTCTNSAGEWTAEANAVDTSPCLLDMSSFTETYLFQQQHEQNDAHASRLAHHLPTPHYEPRREAAYPREEWEDRLRKVGRCSSIGELLRYILGTDHFPFHTALEPTELSALVSLRQLHTSTRLSPLWRCTITLPITKTNESVFGDTLPDDCTSYCVAQTKSYPTKQKSKQIAFFHAAFHLFPDKTAHYCSLLRSDVQIAAEAKESLFDFTDCSQPFTLQLVNEVGEERGIAVEWSVEQMFSSVEATAPEKYVAVVKCGLKTFTFESNLSVVSAFMGAMEKAETAQRLEPGHKTVAMWADFLELKPPVMNKGQELIFYLFNHFFGVPKDTESALVVDDQQEGTAWRSTLRLYYSPQLADTVTVATAVGVSKKAAQELALQYAAAFNFHDVFARLAEADPSKTNKVLVQYAREVTESFLELK</sequence>
<evidence type="ECO:0000313" key="2">
    <source>
        <dbReference type="Proteomes" id="UP000015354"/>
    </source>
</evidence>
<name>S9TJL7_9TRYP</name>
<dbReference type="EMBL" id="ATMH01011055">
    <property type="protein sequence ID" value="EPY16548.1"/>
    <property type="molecule type" value="Genomic_DNA"/>
</dbReference>
<keyword evidence="2" id="KW-1185">Reference proteome</keyword>